<evidence type="ECO:0000256" key="4">
    <source>
        <dbReference type="ARBA" id="ARBA00022691"/>
    </source>
</evidence>
<dbReference type="Gene3D" id="3.40.50.150">
    <property type="entry name" value="Vaccinia Virus protein VP39"/>
    <property type="match status" value="1"/>
</dbReference>
<evidence type="ECO:0000256" key="1">
    <source>
        <dbReference type="ARBA" id="ARBA00011900"/>
    </source>
</evidence>
<protein>
    <recommendedName>
        <fullName evidence="1">site-specific DNA-methyltransferase (adenine-specific)</fullName>
        <ecNumber evidence="1">2.1.1.72</ecNumber>
    </recommendedName>
</protein>
<dbReference type="GO" id="GO:0032259">
    <property type="term" value="P:methylation"/>
    <property type="evidence" value="ECO:0007669"/>
    <property type="project" value="UniProtKB-KW"/>
</dbReference>
<dbReference type="PRINTS" id="PR00507">
    <property type="entry name" value="N12N6MTFRASE"/>
</dbReference>
<dbReference type="EC" id="2.1.1.72" evidence="1"/>
<evidence type="ECO:0000313" key="10">
    <source>
        <dbReference type="Proteomes" id="UP000051054"/>
    </source>
</evidence>
<dbReference type="Pfam" id="PF02384">
    <property type="entry name" value="N6_Mtase"/>
    <property type="match status" value="1"/>
</dbReference>
<evidence type="ECO:0000256" key="2">
    <source>
        <dbReference type="ARBA" id="ARBA00022603"/>
    </source>
</evidence>
<keyword evidence="3" id="KW-0808">Transferase</keyword>
<dbReference type="InterPro" id="IPR003356">
    <property type="entry name" value="DNA_methylase_A-5"/>
</dbReference>
<dbReference type="Proteomes" id="UP000051054">
    <property type="component" value="Unassembled WGS sequence"/>
</dbReference>
<keyword evidence="5" id="KW-0680">Restriction system</keyword>
<dbReference type="eggNOG" id="COG0286">
    <property type="taxonomic scope" value="Bacteria"/>
</dbReference>
<evidence type="ECO:0000256" key="5">
    <source>
        <dbReference type="ARBA" id="ARBA00022747"/>
    </source>
</evidence>
<sequence>MDKRLEKLKNKAKPKNYNIFNWISTGIVGYANLSQRIVEEFSKMTSNEELNMSGIVDQYAQLEDAFKEKLENKLGYFIEAKYLFYSISKSENKVDLLKKSWQAFQQNNLLLSNIFNWQLELLEKYLEQGQEEEILKYIIYVEMNLGKKVNDQRKTFIEWSKEELETILLDDESSIKIEAKYEDNINKLIAELLNLDEHPDNFTIYDGALGKGEAMLELKALLPDKEIKFYGQELEANFVEAAKLNYLVHGIHPNDFKFISGDTLTDEKFSGALKFDNVVMDMPFIRGWDVNLIKEDDAFYQIVSALPSRTKPDYAFVLRGLLHLKDSGTMVAVVPRGALLRGSTEAKIRKRLIELNYLDAVINWTTESDVSKAEKSILVFKKNRTDKNVMFINVVDNGDNTGMKKVIDIYKKREKIPQLASVVSPEIIAKNDYNLYYSRYIDMFKAKPLLDLQEQKNKVKALQDKSQQNSQELANLLQDLTKDIDINADQVIEMLLK</sequence>
<comment type="caution">
    <text evidence="9">The sequence shown here is derived from an EMBL/GenBank/DDBJ whole genome shotgun (WGS) entry which is preliminary data.</text>
</comment>
<dbReference type="RefSeq" id="WP_056938363.1">
    <property type="nucleotide sequence ID" value="NZ_AZGD01000061.1"/>
</dbReference>
<dbReference type="GO" id="GO:0009307">
    <property type="term" value="P:DNA restriction-modification system"/>
    <property type="evidence" value="ECO:0007669"/>
    <property type="project" value="UniProtKB-KW"/>
</dbReference>
<dbReference type="PANTHER" id="PTHR42933:SF1">
    <property type="entry name" value="SITE-SPECIFIC DNA-METHYLTRANSFERASE (ADENINE-SPECIFIC)"/>
    <property type="match status" value="1"/>
</dbReference>
<dbReference type="PATRIC" id="fig|1423755.3.peg.306"/>
<dbReference type="STRING" id="1423755.FC40_GL000284"/>
<accession>A0A0R1WUD3</accession>
<evidence type="ECO:0000256" key="6">
    <source>
        <dbReference type="ARBA" id="ARBA00047942"/>
    </source>
</evidence>
<dbReference type="GO" id="GO:0008170">
    <property type="term" value="F:N-methyltransferase activity"/>
    <property type="evidence" value="ECO:0007669"/>
    <property type="project" value="InterPro"/>
</dbReference>
<keyword evidence="2" id="KW-0489">Methyltransferase</keyword>
<proteinExistence type="predicted"/>
<keyword evidence="7" id="KW-0175">Coiled coil</keyword>
<evidence type="ECO:0000256" key="3">
    <source>
        <dbReference type="ARBA" id="ARBA00022679"/>
    </source>
</evidence>
<feature type="domain" description="DNA methylase adenine-specific" evidence="8">
    <location>
        <begin position="184"/>
        <end position="445"/>
    </location>
</feature>
<name>A0A0R1WUD3_9LACO</name>
<dbReference type="GO" id="GO:0003677">
    <property type="term" value="F:DNA binding"/>
    <property type="evidence" value="ECO:0007669"/>
    <property type="project" value="InterPro"/>
</dbReference>
<gene>
    <name evidence="9" type="ORF">FC40_GL000284</name>
</gene>
<dbReference type="PANTHER" id="PTHR42933">
    <property type="entry name" value="SLR6095 PROTEIN"/>
    <property type="match status" value="1"/>
</dbReference>
<evidence type="ECO:0000259" key="8">
    <source>
        <dbReference type="Pfam" id="PF02384"/>
    </source>
</evidence>
<keyword evidence="10" id="KW-1185">Reference proteome</keyword>
<comment type="catalytic activity">
    <reaction evidence="6">
        <text>a 2'-deoxyadenosine in DNA + S-adenosyl-L-methionine = an N(6)-methyl-2'-deoxyadenosine in DNA + S-adenosyl-L-homocysteine + H(+)</text>
        <dbReference type="Rhea" id="RHEA:15197"/>
        <dbReference type="Rhea" id="RHEA-COMP:12418"/>
        <dbReference type="Rhea" id="RHEA-COMP:12419"/>
        <dbReference type="ChEBI" id="CHEBI:15378"/>
        <dbReference type="ChEBI" id="CHEBI:57856"/>
        <dbReference type="ChEBI" id="CHEBI:59789"/>
        <dbReference type="ChEBI" id="CHEBI:90615"/>
        <dbReference type="ChEBI" id="CHEBI:90616"/>
        <dbReference type="EC" id="2.1.1.72"/>
    </reaction>
</comment>
<dbReference type="AlphaFoldDB" id="A0A0R1WUD3"/>
<feature type="coiled-coil region" evidence="7">
    <location>
        <begin position="452"/>
        <end position="483"/>
    </location>
</feature>
<reference evidence="9 10" key="1">
    <citation type="journal article" date="2015" name="Genome Announc.">
        <title>Expanding the biotechnology potential of lactobacilli through comparative genomics of 213 strains and associated genera.</title>
        <authorList>
            <person name="Sun Z."/>
            <person name="Harris H.M."/>
            <person name="McCann A."/>
            <person name="Guo C."/>
            <person name="Argimon S."/>
            <person name="Zhang W."/>
            <person name="Yang X."/>
            <person name="Jeffery I.B."/>
            <person name="Cooney J.C."/>
            <person name="Kagawa T.F."/>
            <person name="Liu W."/>
            <person name="Song Y."/>
            <person name="Salvetti E."/>
            <person name="Wrobel A."/>
            <person name="Rasinkangas P."/>
            <person name="Parkhill J."/>
            <person name="Rea M.C."/>
            <person name="O'Sullivan O."/>
            <person name="Ritari J."/>
            <person name="Douillard F.P."/>
            <person name="Paul Ross R."/>
            <person name="Yang R."/>
            <person name="Briner A.E."/>
            <person name="Felis G.E."/>
            <person name="de Vos W.M."/>
            <person name="Barrangou R."/>
            <person name="Klaenhammer T.R."/>
            <person name="Caufield P.W."/>
            <person name="Cui Y."/>
            <person name="Zhang H."/>
            <person name="O'Toole P.W."/>
        </authorList>
    </citation>
    <scope>NUCLEOTIDE SEQUENCE [LARGE SCALE GENOMIC DNA]</scope>
    <source>
        <strain evidence="9 10">DSM 18933</strain>
    </source>
</reference>
<evidence type="ECO:0000256" key="7">
    <source>
        <dbReference type="SAM" id="Coils"/>
    </source>
</evidence>
<keyword evidence="4" id="KW-0949">S-adenosyl-L-methionine</keyword>
<dbReference type="InterPro" id="IPR029063">
    <property type="entry name" value="SAM-dependent_MTases_sf"/>
</dbReference>
<dbReference type="GO" id="GO:0009007">
    <property type="term" value="F:site-specific DNA-methyltransferase (adenine-specific) activity"/>
    <property type="evidence" value="ECO:0007669"/>
    <property type="project" value="UniProtKB-EC"/>
</dbReference>
<dbReference type="SUPFAM" id="SSF53335">
    <property type="entry name" value="S-adenosyl-L-methionine-dependent methyltransferases"/>
    <property type="match status" value="1"/>
</dbReference>
<dbReference type="EMBL" id="AZGD01000061">
    <property type="protein sequence ID" value="KRM19305.1"/>
    <property type="molecule type" value="Genomic_DNA"/>
</dbReference>
<dbReference type="InterPro" id="IPR051537">
    <property type="entry name" value="DNA_Adenine_Mtase"/>
</dbReference>
<evidence type="ECO:0000313" key="9">
    <source>
        <dbReference type="EMBL" id="KRM19305.1"/>
    </source>
</evidence>
<organism evidence="9 10">
    <name type="scientific">Ligilactobacillus hayakitensis DSM 18933 = JCM 14209</name>
    <dbReference type="NCBI Taxonomy" id="1423755"/>
    <lineage>
        <taxon>Bacteria</taxon>
        <taxon>Bacillati</taxon>
        <taxon>Bacillota</taxon>
        <taxon>Bacilli</taxon>
        <taxon>Lactobacillales</taxon>
        <taxon>Lactobacillaceae</taxon>
        <taxon>Ligilactobacillus</taxon>
    </lineage>
</organism>